<name>A0A8H5H7W8_9AGAR</name>
<reference evidence="2 3" key="1">
    <citation type="journal article" date="2020" name="ISME J.">
        <title>Uncovering the hidden diversity of litter-decomposition mechanisms in mushroom-forming fungi.</title>
        <authorList>
            <person name="Floudas D."/>
            <person name="Bentzer J."/>
            <person name="Ahren D."/>
            <person name="Johansson T."/>
            <person name="Persson P."/>
            <person name="Tunlid A."/>
        </authorList>
    </citation>
    <scope>NUCLEOTIDE SEQUENCE [LARGE SCALE GENOMIC DNA]</scope>
    <source>
        <strain evidence="2 3">CBS 661.87</strain>
    </source>
</reference>
<gene>
    <name evidence="2" type="ORF">D9615_008717</name>
</gene>
<evidence type="ECO:0008006" key="4">
    <source>
        <dbReference type="Google" id="ProtNLM"/>
    </source>
</evidence>
<proteinExistence type="predicted"/>
<protein>
    <recommendedName>
        <fullName evidence="4">G domain-containing protein</fullName>
    </recommendedName>
</protein>
<keyword evidence="1" id="KW-0812">Transmembrane</keyword>
<accession>A0A8H5H7W8</accession>
<evidence type="ECO:0000313" key="2">
    <source>
        <dbReference type="EMBL" id="KAF5378284.1"/>
    </source>
</evidence>
<keyword evidence="1" id="KW-1133">Transmembrane helix</keyword>
<dbReference type="EMBL" id="JAACJP010000020">
    <property type="protein sequence ID" value="KAF5378284.1"/>
    <property type="molecule type" value="Genomic_DNA"/>
</dbReference>
<dbReference type="OrthoDB" id="391988at2759"/>
<dbReference type="AlphaFoldDB" id="A0A8H5H7W8"/>
<sequence length="457" mass="51156">MSSTGVGKSSLINQAFGVNQALVEHNKRGQADINQEIFSQENDMFVLHDSLGFEPGEKTNFQIAKDFIKERNEMPQIKDKLHAIWLCFEIPTAGGRVIETGTEDFLSAKVEGELGDVPVIGVFTKYDKLVNSEMFSLASNRQIAHSSLVNLAEEAAEHALQNKCFGPFKECLRGRDVPYVKVSTNPKYPDSKATLEALVSLTQDLVVGYIRDAGLVTGMAQRASPDVSIKTSVEVGKRRKTLQQCLDVIHTDIVTVWNFNDPNKYLYCEAFRQMSYEIVDKSSKNTSPRGRTYLASGLSIVGTLAGVLSALAGPAAPIVVPIAATVVVIVWLREVYKESRITLQRLMTYIVQLTLIMQIIFWLQVVLEMEDREISRRIIKLAVKTYTQSPEKEKIEFEIKNFADKANMTDPDAAFNKIDAMLKESRINSRAGLEEQNLATRFDPAAEDEQWDYLEAN</sequence>
<dbReference type="SUPFAM" id="SSF52540">
    <property type="entry name" value="P-loop containing nucleoside triphosphate hydrolases"/>
    <property type="match status" value="1"/>
</dbReference>
<evidence type="ECO:0000256" key="1">
    <source>
        <dbReference type="SAM" id="Phobius"/>
    </source>
</evidence>
<dbReference type="Gene3D" id="3.40.50.300">
    <property type="entry name" value="P-loop containing nucleotide triphosphate hydrolases"/>
    <property type="match status" value="1"/>
</dbReference>
<dbReference type="InterPro" id="IPR027417">
    <property type="entry name" value="P-loop_NTPase"/>
</dbReference>
<feature type="transmembrane region" description="Helical" evidence="1">
    <location>
        <begin position="318"/>
        <end position="336"/>
    </location>
</feature>
<feature type="transmembrane region" description="Helical" evidence="1">
    <location>
        <begin position="348"/>
        <end position="367"/>
    </location>
</feature>
<comment type="caution">
    <text evidence="2">The sequence shown here is derived from an EMBL/GenBank/DDBJ whole genome shotgun (WGS) entry which is preliminary data.</text>
</comment>
<organism evidence="2 3">
    <name type="scientific">Tricholomella constricta</name>
    <dbReference type="NCBI Taxonomy" id="117010"/>
    <lineage>
        <taxon>Eukaryota</taxon>
        <taxon>Fungi</taxon>
        <taxon>Dikarya</taxon>
        <taxon>Basidiomycota</taxon>
        <taxon>Agaricomycotina</taxon>
        <taxon>Agaricomycetes</taxon>
        <taxon>Agaricomycetidae</taxon>
        <taxon>Agaricales</taxon>
        <taxon>Tricholomatineae</taxon>
        <taxon>Lyophyllaceae</taxon>
        <taxon>Tricholomella</taxon>
    </lineage>
</organism>
<keyword evidence="3" id="KW-1185">Reference proteome</keyword>
<evidence type="ECO:0000313" key="3">
    <source>
        <dbReference type="Proteomes" id="UP000565441"/>
    </source>
</evidence>
<keyword evidence="1" id="KW-0472">Membrane</keyword>
<dbReference type="Proteomes" id="UP000565441">
    <property type="component" value="Unassembled WGS sequence"/>
</dbReference>